<comment type="caution">
    <text evidence="4">The sequence shown here is derived from an EMBL/GenBank/DDBJ whole genome shotgun (WGS) entry which is preliminary data.</text>
</comment>
<dbReference type="PANTHER" id="PTHR37299">
    <property type="entry name" value="TRANSCRIPTIONAL REGULATOR-RELATED"/>
    <property type="match status" value="1"/>
</dbReference>
<organism evidence="4 5">
    <name type="scientific">Neolewinella aurantiaca</name>
    <dbReference type="NCBI Taxonomy" id="2602767"/>
    <lineage>
        <taxon>Bacteria</taxon>
        <taxon>Pseudomonadati</taxon>
        <taxon>Bacteroidota</taxon>
        <taxon>Saprospiria</taxon>
        <taxon>Saprospirales</taxon>
        <taxon>Lewinellaceae</taxon>
        <taxon>Neolewinella</taxon>
    </lineage>
</organism>
<feature type="domain" description="Response regulatory" evidence="2">
    <location>
        <begin position="2"/>
        <end position="115"/>
    </location>
</feature>
<dbReference type="FunFam" id="3.40.50.2300:FF:000361">
    <property type="entry name" value="Two-component system response regulator"/>
    <property type="match status" value="1"/>
</dbReference>
<dbReference type="Gene3D" id="2.40.50.1020">
    <property type="entry name" value="LytTr DNA-binding domain"/>
    <property type="match status" value="1"/>
</dbReference>
<dbReference type="EMBL" id="VOXD01000042">
    <property type="protein sequence ID" value="TXF86009.1"/>
    <property type="molecule type" value="Genomic_DNA"/>
</dbReference>
<dbReference type="InterPro" id="IPR046947">
    <property type="entry name" value="LytR-like"/>
</dbReference>
<protein>
    <submittedName>
        <fullName evidence="4">Response regulator transcription factor</fullName>
    </submittedName>
</protein>
<dbReference type="InterPro" id="IPR001789">
    <property type="entry name" value="Sig_transdc_resp-reg_receiver"/>
</dbReference>
<dbReference type="Proteomes" id="UP000321907">
    <property type="component" value="Unassembled WGS sequence"/>
</dbReference>
<dbReference type="SMART" id="SM00850">
    <property type="entry name" value="LytTR"/>
    <property type="match status" value="1"/>
</dbReference>
<evidence type="ECO:0000313" key="4">
    <source>
        <dbReference type="EMBL" id="TXF86009.1"/>
    </source>
</evidence>
<evidence type="ECO:0000313" key="5">
    <source>
        <dbReference type="Proteomes" id="UP000321907"/>
    </source>
</evidence>
<dbReference type="Gene3D" id="3.40.50.2300">
    <property type="match status" value="1"/>
</dbReference>
<dbReference type="GO" id="GO:0003677">
    <property type="term" value="F:DNA binding"/>
    <property type="evidence" value="ECO:0007669"/>
    <property type="project" value="InterPro"/>
</dbReference>
<dbReference type="GO" id="GO:0000156">
    <property type="term" value="F:phosphorelay response regulator activity"/>
    <property type="evidence" value="ECO:0007669"/>
    <property type="project" value="InterPro"/>
</dbReference>
<evidence type="ECO:0000259" key="2">
    <source>
        <dbReference type="PROSITE" id="PS50110"/>
    </source>
</evidence>
<gene>
    <name evidence="4" type="ORF">FUA23_19935</name>
</gene>
<dbReference type="RefSeq" id="WP_147932539.1">
    <property type="nucleotide sequence ID" value="NZ_VOXD01000042.1"/>
</dbReference>
<dbReference type="AlphaFoldDB" id="A0A5C7FIP8"/>
<keyword evidence="1" id="KW-0597">Phosphoprotein</keyword>
<dbReference type="PROSITE" id="PS50110">
    <property type="entry name" value="RESPONSE_REGULATORY"/>
    <property type="match status" value="1"/>
</dbReference>
<reference evidence="4 5" key="1">
    <citation type="submission" date="2019-08" db="EMBL/GenBank/DDBJ databases">
        <title>Lewinella sp. strain SSH13 Genome sequencing and assembly.</title>
        <authorList>
            <person name="Kim I."/>
        </authorList>
    </citation>
    <scope>NUCLEOTIDE SEQUENCE [LARGE SCALE GENOMIC DNA]</scope>
    <source>
        <strain evidence="4 5">SSH13</strain>
    </source>
</reference>
<feature type="modified residue" description="4-aspartylphosphate" evidence="1">
    <location>
        <position position="55"/>
    </location>
</feature>
<dbReference type="InterPro" id="IPR007492">
    <property type="entry name" value="LytTR_DNA-bd_dom"/>
</dbReference>
<dbReference type="SUPFAM" id="SSF52172">
    <property type="entry name" value="CheY-like"/>
    <property type="match status" value="1"/>
</dbReference>
<dbReference type="Pfam" id="PF00072">
    <property type="entry name" value="Response_reg"/>
    <property type="match status" value="1"/>
</dbReference>
<dbReference type="Pfam" id="PF04397">
    <property type="entry name" value="LytTR"/>
    <property type="match status" value="1"/>
</dbReference>
<dbReference type="PANTHER" id="PTHR37299:SF1">
    <property type="entry name" value="STAGE 0 SPORULATION PROTEIN A HOMOLOG"/>
    <property type="match status" value="1"/>
</dbReference>
<dbReference type="InterPro" id="IPR011006">
    <property type="entry name" value="CheY-like_superfamily"/>
</dbReference>
<proteinExistence type="predicted"/>
<accession>A0A5C7FIP8</accession>
<name>A0A5C7FIP8_9BACT</name>
<keyword evidence="5" id="KW-1185">Reference proteome</keyword>
<dbReference type="SMART" id="SM00448">
    <property type="entry name" value="REC"/>
    <property type="match status" value="1"/>
</dbReference>
<evidence type="ECO:0000259" key="3">
    <source>
        <dbReference type="PROSITE" id="PS50930"/>
    </source>
</evidence>
<feature type="domain" description="HTH LytTR-type" evidence="3">
    <location>
        <begin position="144"/>
        <end position="251"/>
    </location>
</feature>
<dbReference type="PROSITE" id="PS50930">
    <property type="entry name" value="HTH_LYTTR"/>
    <property type="match status" value="1"/>
</dbReference>
<evidence type="ECO:0000256" key="1">
    <source>
        <dbReference type="PROSITE-ProRule" id="PRU00169"/>
    </source>
</evidence>
<sequence length="251" mass="28866">MTAWIIEDEPPALRRLTKLLAEARPELSVTFSTDSIASCVRALKSMPHPDVIFSDIHLADGLAFSIWEYETCNCPIIFTTAYDQYGIRAFRVNSIDYLLKPIEAPDLERALVKLEGRTPAPMAQDWSKIAALIQQGQPTYRERFLAQKGQEWLPVRVDDLRQIYSSDGLTFALSSSGQRLLLDDILDRIEEELDPKNWFRINRAQIIHIDAVQKIQPYFNHRIVLELSPKGELENIVSRQRVKDCKTWLGR</sequence>
<dbReference type="OrthoDB" id="2168082at2"/>